<sequence length="59" mass="6463">MIISSDSPLLHVLLTWPYTPQYFVISLLTPPQCVHSCLTNLLGAFGGTLLLNVVAMSFQ</sequence>
<name>A0A0A9EC07_ARUDO</name>
<reference evidence="1" key="1">
    <citation type="submission" date="2014-09" db="EMBL/GenBank/DDBJ databases">
        <authorList>
            <person name="Magalhaes I.L.F."/>
            <person name="Oliveira U."/>
            <person name="Santos F.R."/>
            <person name="Vidigal T.H.D.A."/>
            <person name="Brescovit A.D."/>
            <person name="Santos A.J."/>
        </authorList>
    </citation>
    <scope>NUCLEOTIDE SEQUENCE</scope>
    <source>
        <tissue evidence="1">Shoot tissue taken approximately 20 cm above the soil surface</tissue>
    </source>
</reference>
<reference evidence="1" key="2">
    <citation type="journal article" date="2015" name="Data Brief">
        <title>Shoot transcriptome of the giant reed, Arundo donax.</title>
        <authorList>
            <person name="Barrero R.A."/>
            <person name="Guerrero F.D."/>
            <person name="Moolhuijzen P."/>
            <person name="Goolsby J.A."/>
            <person name="Tidwell J."/>
            <person name="Bellgard S.E."/>
            <person name="Bellgard M.I."/>
        </authorList>
    </citation>
    <scope>NUCLEOTIDE SEQUENCE</scope>
    <source>
        <tissue evidence="1">Shoot tissue taken approximately 20 cm above the soil surface</tissue>
    </source>
</reference>
<dbReference type="AlphaFoldDB" id="A0A0A9EC07"/>
<evidence type="ECO:0000313" key="1">
    <source>
        <dbReference type="EMBL" id="JAD98279.1"/>
    </source>
</evidence>
<accession>A0A0A9EC07</accession>
<organism evidence="1">
    <name type="scientific">Arundo donax</name>
    <name type="common">Giant reed</name>
    <name type="synonym">Donax arundinaceus</name>
    <dbReference type="NCBI Taxonomy" id="35708"/>
    <lineage>
        <taxon>Eukaryota</taxon>
        <taxon>Viridiplantae</taxon>
        <taxon>Streptophyta</taxon>
        <taxon>Embryophyta</taxon>
        <taxon>Tracheophyta</taxon>
        <taxon>Spermatophyta</taxon>
        <taxon>Magnoliopsida</taxon>
        <taxon>Liliopsida</taxon>
        <taxon>Poales</taxon>
        <taxon>Poaceae</taxon>
        <taxon>PACMAD clade</taxon>
        <taxon>Arundinoideae</taxon>
        <taxon>Arundineae</taxon>
        <taxon>Arundo</taxon>
    </lineage>
</organism>
<proteinExistence type="predicted"/>
<dbReference type="EMBL" id="GBRH01199616">
    <property type="protein sequence ID" value="JAD98279.1"/>
    <property type="molecule type" value="Transcribed_RNA"/>
</dbReference>
<protein>
    <submittedName>
        <fullName evidence="1">Uncharacterized protein</fullName>
    </submittedName>
</protein>